<gene>
    <name evidence="2" type="ordered locus">CAP2UW1_2843</name>
</gene>
<dbReference type="AlphaFoldDB" id="C7RTJ0"/>
<dbReference type="EMBL" id="CP001715">
    <property type="protein sequence ID" value="ACV36123.1"/>
    <property type="molecule type" value="Genomic_DNA"/>
</dbReference>
<reference evidence="2" key="1">
    <citation type="submission" date="2009-08" db="EMBL/GenBank/DDBJ databases">
        <authorList>
            <consortium name="US DOE Joint Genome Institute"/>
            <person name="Lucas S."/>
            <person name="Copeland A."/>
            <person name="Lapidus A."/>
            <person name="Glavina del Rio T."/>
            <person name="Dalin E."/>
            <person name="Tice H."/>
            <person name="Bruce D."/>
            <person name="Barry K."/>
            <person name="Pitluck S."/>
            <person name="Lowry S."/>
            <person name="Larimer F."/>
            <person name="Land M."/>
            <person name="Hauser L."/>
            <person name="Kyrpides N."/>
            <person name="Ivanova N."/>
            <person name="McMahon K.D."/>
            <person name="Hugenholtz P."/>
        </authorList>
    </citation>
    <scope>NUCLEOTIDE SEQUENCE</scope>
    <source>
        <strain evidence="2">UW-1</strain>
    </source>
</reference>
<reference evidence="2" key="2">
    <citation type="submission" date="2009-09" db="EMBL/GenBank/DDBJ databases">
        <title>Complete sequence of chromosome of Candidatus Accumulibacter phosphatis clade IIA str. UW-1.</title>
        <authorList>
            <consortium name="US DOE Joint Genome Institute"/>
            <person name="Martin H.G."/>
            <person name="Ivanova N."/>
            <person name="Kunin V."/>
            <person name="Warnecke F."/>
            <person name="Barry K."/>
            <person name="He S."/>
            <person name="Salamov A."/>
            <person name="Szeto E."/>
            <person name="Dalin E."/>
            <person name="Pangilinan J.L."/>
            <person name="Lapidus A."/>
            <person name="Lowry S."/>
            <person name="Kyrpides N.C."/>
            <person name="McMahon K.D."/>
            <person name="Hugenholtz P."/>
        </authorList>
    </citation>
    <scope>NUCLEOTIDE SEQUENCE [LARGE SCALE GENOMIC DNA]</scope>
    <source>
        <strain evidence="2">UW-1</strain>
    </source>
</reference>
<accession>C7RTJ0</accession>
<evidence type="ECO:0000256" key="1">
    <source>
        <dbReference type="SAM" id="SignalP"/>
    </source>
</evidence>
<dbReference type="HOGENOM" id="CLU_1821133_0_0_4"/>
<name>C7RTJ0_ACCRE</name>
<evidence type="ECO:0000313" key="2">
    <source>
        <dbReference type="EMBL" id="ACV36123.1"/>
    </source>
</evidence>
<organism evidence="2">
    <name type="scientific">Accumulibacter regalis</name>
    <dbReference type="NCBI Taxonomy" id="522306"/>
    <lineage>
        <taxon>Bacteria</taxon>
        <taxon>Pseudomonadati</taxon>
        <taxon>Pseudomonadota</taxon>
        <taxon>Betaproteobacteria</taxon>
        <taxon>Candidatus Accumulibacter</taxon>
    </lineage>
</organism>
<feature type="signal peptide" evidence="1">
    <location>
        <begin position="1"/>
        <end position="21"/>
    </location>
</feature>
<sequence length="141" mass="15413" precursor="true">MQHARVAAVLWLAIAASPSLAQSPLKLPSGDEDYRELLSEQRSGPCERCGVVQGIRTRTQPGPRAKNPAPVIAPSLVTTPIVGTGSTVEDARQRDAPVQIYVITVRYEDGTFAFIEQHDEPSVRKGDRVQVVEGRVELRND</sequence>
<feature type="chain" id="PRO_5002984178" evidence="1">
    <location>
        <begin position="22"/>
        <end position="141"/>
    </location>
</feature>
<dbReference type="KEGG" id="app:CAP2UW1_2843"/>
<proteinExistence type="predicted"/>
<keyword evidence="1" id="KW-0732">Signal</keyword>
<protein>
    <submittedName>
        <fullName evidence="2">Uncharacterized protein</fullName>
    </submittedName>
</protein>